<dbReference type="InterPro" id="IPR032311">
    <property type="entry name" value="DUF4982"/>
</dbReference>
<dbReference type="RefSeq" id="WP_262874330.1">
    <property type="nucleotide sequence ID" value="NZ_BAABKW010000004.1"/>
</dbReference>
<dbReference type="PANTHER" id="PTHR42732">
    <property type="entry name" value="BETA-GALACTOSIDASE"/>
    <property type="match status" value="1"/>
</dbReference>
<evidence type="ECO:0000259" key="7">
    <source>
        <dbReference type="Pfam" id="PF18565"/>
    </source>
</evidence>
<evidence type="ECO:0000259" key="4">
    <source>
        <dbReference type="Pfam" id="PF00703"/>
    </source>
</evidence>
<accession>A0ABW2HDL8</accession>
<organism evidence="8 9">
    <name type="scientific">Microbacterium fluvii</name>
    <dbReference type="NCBI Taxonomy" id="415215"/>
    <lineage>
        <taxon>Bacteria</taxon>
        <taxon>Bacillati</taxon>
        <taxon>Actinomycetota</taxon>
        <taxon>Actinomycetes</taxon>
        <taxon>Micrococcales</taxon>
        <taxon>Microbacteriaceae</taxon>
        <taxon>Microbacterium</taxon>
    </lineage>
</organism>
<dbReference type="SUPFAM" id="SSF51445">
    <property type="entry name" value="(Trans)glycosidases"/>
    <property type="match status" value="1"/>
</dbReference>
<dbReference type="SUPFAM" id="SSF49785">
    <property type="entry name" value="Galactose-binding domain-like"/>
    <property type="match status" value="1"/>
</dbReference>
<feature type="domain" description="Glycoside hydrolase family 2 catalytic" evidence="5">
    <location>
        <begin position="260"/>
        <end position="406"/>
    </location>
</feature>
<dbReference type="InterPro" id="IPR040605">
    <property type="entry name" value="Glyco_hydro2_dom5"/>
</dbReference>
<dbReference type="InterPro" id="IPR006101">
    <property type="entry name" value="Glyco_hydro_2"/>
</dbReference>
<dbReference type="EMBL" id="JBHTBE010000002">
    <property type="protein sequence ID" value="MFC7269413.1"/>
    <property type="molecule type" value="Genomic_DNA"/>
</dbReference>
<evidence type="ECO:0000256" key="2">
    <source>
        <dbReference type="ARBA" id="ARBA00022801"/>
    </source>
</evidence>
<dbReference type="InterPro" id="IPR008979">
    <property type="entry name" value="Galactose-bd-like_sf"/>
</dbReference>
<feature type="domain" description="DUF4982" evidence="6">
    <location>
        <begin position="628"/>
        <end position="686"/>
    </location>
</feature>
<dbReference type="Pfam" id="PF18565">
    <property type="entry name" value="Glyco_hydro2_C5"/>
    <property type="match status" value="1"/>
</dbReference>
<comment type="caution">
    <text evidence="8">The sequence shown here is derived from an EMBL/GenBank/DDBJ whole genome shotgun (WGS) entry which is preliminary data.</text>
</comment>
<dbReference type="InterPro" id="IPR006103">
    <property type="entry name" value="Glyco_hydro_2_cat"/>
</dbReference>
<keyword evidence="3" id="KW-0326">Glycosidase</keyword>
<dbReference type="PRINTS" id="PR00132">
    <property type="entry name" value="GLHYDRLASE2"/>
</dbReference>
<dbReference type="Gene3D" id="2.60.120.260">
    <property type="entry name" value="Galactose-binding domain-like"/>
    <property type="match status" value="1"/>
</dbReference>
<dbReference type="Gene3D" id="2.60.40.10">
    <property type="entry name" value="Immunoglobulins"/>
    <property type="match status" value="3"/>
</dbReference>
<evidence type="ECO:0000256" key="3">
    <source>
        <dbReference type="ARBA" id="ARBA00023295"/>
    </source>
</evidence>
<evidence type="ECO:0000256" key="1">
    <source>
        <dbReference type="ARBA" id="ARBA00007401"/>
    </source>
</evidence>
<gene>
    <name evidence="8" type="ORF">ACFQRL_10615</name>
</gene>
<evidence type="ECO:0000313" key="9">
    <source>
        <dbReference type="Proteomes" id="UP001596507"/>
    </source>
</evidence>
<comment type="similarity">
    <text evidence="1">Belongs to the glycosyl hydrolase 2 family.</text>
</comment>
<dbReference type="Pfam" id="PF16355">
    <property type="entry name" value="DUF4982"/>
    <property type="match status" value="1"/>
</dbReference>
<name>A0ABW2HDL8_9MICO</name>
<dbReference type="InterPro" id="IPR006102">
    <property type="entry name" value="Ig-like_GH2"/>
</dbReference>
<keyword evidence="2" id="KW-0378">Hydrolase</keyword>
<reference evidence="9" key="1">
    <citation type="journal article" date="2019" name="Int. J. Syst. Evol. Microbiol.">
        <title>The Global Catalogue of Microorganisms (GCM) 10K type strain sequencing project: providing services to taxonomists for standard genome sequencing and annotation.</title>
        <authorList>
            <consortium name="The Broad Institute Genomics Platform"/>
            <consortium name="The Broad Institute Genome Sequencing Center for Infectious Disease"/>
            <person name="Wu L."/>
            <person name="Ma J."/>
        </authorList>
    </citation>
    <scope>NUCLEOTIDE SEQUENCE [LARGE SCALE GENOMIC DNA]</scope>
    <source>
        <strain evidence="9">CGMCC 1.15772</strain>
    </source>
</reference>
<sequence length="818" mass="88471">MTGEEFAYGWAVMRDGIEKTVDIPHDAMIDRPRRKDAPAGAHNGWFPGGRAVYRRSFRMPADADERSLALRFEGVQGEAAVRVDGRLLAQWHSGYREVIVPLDGTGAPGAEVSIEVDVDHTGHPDSRWYTGTGIYRDVTVLDRPRAHIVADGIRTSFAGDGTLGHLSVDVETSAAVVAGDEIVARLVDAQGRDETIVASASAEPRDGTLTLEVDRPRLWSAERPDRYRLEVAVRRDGIELHTVSALIGLRTVTADARRGLRVNGDTVLLRGACIHHDNGLLGAATLRSAEFRRARLLKEAGYNAVRSAHNPLSRHFLDACDELGLYVVDELTDVWFLPKTTHDGADRFASAWRSDARSMVRKNRLHPSVIMHSIGNENPETATAEGVRIAAEIVDFLHAEDPRGLVTTGINFMLNAVSKPERGAGAPSLPDTTVDNSDPSLLTSTMINVIANRLGPITQAVSRLPAAERRTKDVAAVLDVVGYNYAWGRYRRDARHHPARVILGTESFAGDLARIWPRVEAIPAVIGDFVWTGWDYLGEVGIGSWTYEPGRRGTAFGKSFPHVIAGPGAIDIVGTPGAPVAYQRAVWGLSDAPEIMVRPLDVSNRPASRTAWRSTDAIASWSWPGHEGERAEVEVYSDCDDVELLLDGRSLGRKRAGRRAGYRARFRVVYAPGELTAIGYRGGREVSRAVLRSAGSARLALRLDTRDGSGADAWFVWVEVADDDGIVDTTADVSVELAVEGATLAGFGSANPAPAAETSFADRVSRTYRGRALAVLRPRADCPPVTIAAHSDAHGDAVLVIDPSADAATARTSTKGAR</sequence>
<dbReference type="Gene3D" id="3.20.20.80">
    <property type="entry name" value="Glycosidases"/>
    <property type="match status" value="1"/>
</dbReference>
<dbReference type="InterPro" id="IPR051913">
    <property type="entry name" value="GH2_Domain-Containing"/>
</dbReference>
<evidence type="ECO:0000313" key="8">
    <source>
        <dbReference type="EMBL" id="MFC7269413.1"/>
    </source>
</evidence>
<dbReference type="InterPro" id="IPR017853">
    <property type="entry name" value="GH"/>
</dbReference>
<feature type="domain" description="Glycoside hydrolase family 2 immunoglobulin-like beta-sandwich" evidence="4">
    <location>
        <begin position="152"/>
        <end position="250"/>
    </location>
</feature>
<evidence type="ECO:0000259" key="5">
    <source>
        <dbReference type="Pfam" id="PF02836"/>
    </source>
</evidence>
<keyword evidence="9" id="KW-1185">Reference proteome</keyword>
<dbReference type="SUPFAM" id="SSF49303">
    <property type="entry name" value="beta-Galactosidase/glucuronidase domain"/>
    <property type="match status" value="1"/>
</dbReference>
<dbReference type="Pfam" id="PF02836">
    <property type="entry name" value="Glyco_hydro_2_C"/>
    <property type="match status" value="1"/>
</dbReference>
<dbReference type="Proteomes" id="UP001596507">
    <property type="component" value="Unassembled WGS sequence"/>
</dbReference>
<proteinExistence type="inferred from homology"/>
<dbReference type="PANTHER" id="PTHR42732:SF1">
    <property type="entry name" value="BETA-MANNOSIDASE"/>
    <property type="match status" value="1"/>
</dbReference>
<evidence type="ECO:0000259" key="6">
    <source>
        <dbReference type="Pfam" id="PF16355"/>
    </source>
</evidence>
<protein>
    <submittedName>
        <fullName evidence="8">DUF4982 domain-containing protein</fullName>
    </submittedName>
</protein>
<dbReference type="Pfam" id="PF00703">
    <property type="entry name" value="Glyco_hydro_2"/>
    <property type="match status" value="1"/>
</dbReference>
<dbReference type="InterPro" id="IPR036156">
    <property type="entry name" value="Beta-gal/glucu_dom_sf"/>
</dbReference>
<feature type="domain" description="Glycoside hydrolase family 2" evidence="7">
    <location>
        <begin position="708"/>
        <end position="793"/>
    </location>
</feature>
<dbReference type="InterPro" id="IPR013783">
    <property type="entry name" value="Ig-like_fold"/>
</dbReference>